<comment type="caution">
    <text evidence="2">The sequence shown here is derived from an EMBL/GenBank/DDBJ whole genome shotgun (WGS) entry which is preliminary data.</text>
</comment>
<dbReference type="Proteomes" id="UP001139462">
    <property type="component" value="Unassembled WGS sequence"/>
</dbReference>
<organism evidence="2 3">
    <name type="scientific">Aequorivita xiaoshiensis</name>
    <dbReference type="NCBI Taxonomy" id="2874476"/>
    <lineage>
        <taxon>Bacteria</taxon>
        <taxon>Pseudomonadati</taxon>
        <taxon>Bacteroidota</taxon>
        <taxon>Flavobacteriia</taxon>
        <taxon>Flavobacteriales</taxon>
        <taxon>Flavobacteriaceae</taxon>
        <taxon>Aequorivita</taxon>
    </lineage>
</organism>
<dbReference type="EMBL" id="JAIRBB010000002">
    <property type="protein sequence ID" value="MCG2430200.1"/>
    <property type="molecule type" value="Genomic_DNA"/>
</dbReference>
<name>A0A9X1U3W4_9FLAO</name>
<evidence type="ECO:0000313" key="3">
    <source>
        <dbReference type="Proteomes" id="UP001139462"/>
    </source>
</evidence>
<feature type="transmembrane region" description="Helical" evidence="1">
    <location>
        <begin position="212"/>
        <end position="236"/>
    </location>
</feature>
<feature type="transmembrane region" description="Helical" evidence="1">
    <location>
        <begin position="90"/>
        <end position="110"/>
    </location>
</feature>
<gene>
    <name evidence="2" type="ORF">K8344_03635</name>
</gene>
<keyword evidence="1" id="KW-1133">Transmembrane helix</keyword>
<evidence type="ECO:0000256" key="1">
    <source>
        <dbReference type="SAM" id="Phobius"/>
    </source>
</evidence>
<reference evidence="2" key="1">
    <citation type="submission" date="2021-09" db="EMBL/GenBank/DDBJ databases">
        <title>Genome of Aequorivita sp. strain F64183.</title>
        <authorList>
            <person name="Wang Y."/>
        </authorList>
    </citation>
    <scope>NUCLEOTIDE SEQUENCE</scope>
    <source>
        <strain evidence="2">F64183</strain>
    </source>
</reference>
<dbReference type="Pfam" id="PF11750">
    <property type="entry name" value="DUF3307"/>
    <property type="match status" value="1"/>
</dbReference>
<proteinExistence type="predicted"/>
<protein>
    <submittedName>
        <fullName evidence="2">DUF3307 domain-containing protein</fullName>
    </submittedName>
</protein>
<dbReference type="AlphaFoldDB" id="A0A9X1U3W4"/>
<evidence type="ECO:0000313" key="2">
    <source>
        <dbReference type="EMBL" id="MCG2430200.1"/>
    </source>
</evidence>
<sequence>MGIKELLLLQFIAHLCLDYFFQTNKLAKQKNTIGFKSSFLYWHALMCFVLSWLFSLQVEFVWAAAIITITHFLIDGFKLHLNNSKYLGRYAFFIDQALHLIILTVVVLLFDKWQGINPYVNTFIEFKYLLIIAGYMVCLKPANIFIREVFKATDIQVSSDNEMPNAGKVIGVLERILTLTFIIVSQYSAVGFLIAAKSILRYRNDETLKTEYVLIGTMLSFGIAVIVGIIINLFLFI</sequence>
<keyword evidence="1" id="KW-0812">Transmembrane</keyword>
<keyword evidence="3" id="KW-1185">Reference proteome</keyword>
<feature type="transmembrane region" description="Helical" evidence="1">
    <location>
        <begin position="116"/>
        <end position="138"/>
    </location>
</feature>
<dbReference type="InterPro" id="IPR021737">
    <property type="entry name" value="Phage_phiKZ_Orf197"/>
</dbReference>
<feature type="transmembrane region" description="Helical" evidence="1">
    <location>
        <begin position="176"/>
        <end position="200"/>
    </location>
</feature>
<feature type="transmembrane region" description="Helical" evidence="1">
    <location>
        <begin position="60"/>
        <end position="78"/>
    </location>
</feature>
<keyword evidence="1" id="KW-0472">Membrane</keyword>
<feature type="transmembrane region" description="Helical" evidence="1">
    <location>
        <begin position="33"/>
        <end position="54"/>
    </location>
</feature>
<accession>A0A9X1U3W4</accession>
<dbReference type="RefSeq" id="WP_237606928.1">
    <property type="nucleotide sequence ID" value="NZ_JAIRBB010000002.1"/>
</dbReference>